<gene>
    <name evidence="3" type="ORF">FO442_18020</name>
</gene>
<evidence type="ECO:0000256" key="2">
    <source>
        <dbReference type="SAM" id="Phobius"/>
    </source>
</evidence>
<keyword evidence="4" id="KW-1185">Reference proteome</keyword>
<protein>
    <submittedName>
        <fullName evidence="3">DUF4407 domain-containing protein</fullName>
    </submittedName>
</protein>
<comment type="caution">
    <text evidence="3">The sequence shown here is derived from an EMBL/GenBank/DDBJ whole genome shotgun (WGS) entry which is preliminary data.</text>
</comment>
<sequence length="348" mass="39643">MAENSIPEGAREKQGKEPESDQLSEVLWWFATAIKELIKDCTVDRNRYKILGAAMLFTWLYATLAWGYFWSTNSDSPFLFVTLGVFMGGFVLSIDRVLVSSINKKRTNIAAIGLRVIMALCIGAFLAQPIILFIFSSDVDREIPILLDKKLAEKKIEVEQVYQSRKDELLANKKKLEEELKEKSDLTIEKQNDYLKEIDGTGGSGKFGIAGIAKAKQNSYLTVKEDLEKTEKASKTELEKITKELDEINTKVTKSVADFEKTLDGKGFLIKKEALQSLFDKDKTHGLQNQYYLLMVILTLFELIPIISKLFMSYGAYDTKVALREDFEMKTSTLESEKEFREKERELA</sequence>
<feature type="transmembrane region" description="Helical" evidence="2">
    <location>
        <begin position="50"/>
        <end position="71"/>
    </location>
</feature>
<reference evidence="3 4" key="1">
    <citation type="submission" date="2019-07" db="EMBL/GenBank/DDBJ databases">
        <authorList>
            <person name="Huq M.A."/>
        </authorList>
    </citation>
    <scope>NUCLEOTIDE SEQUENCE [LARGE SCALE GENOMIC DNA]</scope>
    <source>
        <strain evidence="3 4">MAH-3</strain>
    </source>
</reference>
<keyword evidence="1" id="KW-0175">Coiled coil</keyword>
<evidence type="ECO:0000313" key="3">
    <source>
        <dbReference type="EMBL" id="TSJ39070.1"/>
    </source>
</evidence>
<dbReference type="Proteomes" id="UP000316008">
    <property type="component" value="Unassembled WGS sequence"/>
</dbReference>
<dbReference type="EMBL" id="VLPL01000012">
    <property type="protein sequence ID" value="TSJ39070.1"/>
    <property type="molecule type" value="Genomic_DNA"/>
</dbReference>
<feature type="transmembrane region" description="Helical" evidence="2">
    <location>
        <begin position="111"/>
        <end position="135"/>
    </location>
</feature>
<feature type="coiled-coil region" evidence="1">
    <location>
        <begin position="224"/>
        <end position="251"/>
    </location>
</feature>
<feature type="transmembrane region" description="Helical" evidence="2">
    <location>
        <begin position="291"/>
        <end position="311"/>
    </location>
</feature>
<keyword evidence="2" id="KW-0812">Transmembrane</keyword>
<evidence type="ECO:0000256" key="1">
    <source>
        <dbReference type="SAM" id="Coils"/>
    </source>
</evidence>
<keyword evidence="2" id="KW-1133">Transmembrane helix</keyword>
<feature type="transmembrane region" description="Helical" evidence="2">
    <location>
        <begin position="77"/>
        <end position="99"/>
    </location>
</feature>
<dbReference type="Pfam" id="PF14362">
    <property type="entry name" value="DUF4407"/>
    <property type="match status" value="1"/>
</dbReference>
<feature type="coiled-coil region" evidence="1">
    <location>
        <begin position="159"/>
        <end position="193"/>
    </location>
</feature>
<name>A0A556MGQ5_9FLAO</name>
<dbReference type="AlphaFoldDB" id="A0A556MGQ5"/>
<organism evidence="3 4">
    <name type="scientific">Fluviicola chungangensis</name>
    <dbReference type="NCBI Taxonomy" id="2597671"/>
    <lineage>
        <taxon>Bacteria</taxon>
        <taxon>Pseudomonadati</taxon>
        <taxon>Bacteroidota</taxon>
        <taxon>Flavobacteriia</taxon>
        <taxon>Flavobacteriales</taxon>
        <taxon>Crocinitomicaceae</taxon>
        <taxon>Fluviicola</taxon>
    </lineage>
</organism>
<dbReference type="RefSeq" id="WP_144334609.1">
    <property type="nucleotide sequence ID" value="NZ_VLPL01000012.1"/>
</dbReference>
<proteinExistence type="predicted"/>
<accession>A0A556MGQ5</accession>
<dbReference type="OrthoDB" id="646640at2"/>
<evidence type="ECO:0000313" key="4">
    <source>
        <dbReference type="Proteomes" id="UP000316008"/>
    </source>
</evidence>
<dbReference type="InterPro" id="IPR025519">
    <property type="entry name" value="DUF4407"/>
</dbReference>
<keyword evidence="2" id="KW-0472">Membrane</keyword>